<accession>A0A1I5XBM4</accession>
<dbReference type="Pfam" id="PF07291">
    <property type="entry name" value="MauE"/>
    <property type="match status" value="1"/>
</dbReference>
<feature type="transmembrane region" description="Helical" evidence="5">
    <location>
        <begin position="41"/>
        <end position="58"/>
    </location>
</feature>
<evidence type="ECO:0000256" key="2">
    <source>
        <dbReference type="ARBA" id="ARBA00022692"/>
    </source>
</evidence>
<keyword evidence="4 5" id="KW-0472">Membrane</keyword>
<proteinExistence type="predicted"/>
<sequence>MLKYGLYLMALLYILAGLYHFRNPRVYKAIMPPYLPFHDALVFWSGVAEVVLGLALFFPQTRIWAAWGVIALLIAVFPANVYMLTSGKFTKIPEWLLYLRLPLQGLLIWWAYQYTFKH</sequence>
<dbReference type="InterPro" id="IPR009908">
    <property type="entry name" value="Methylamine_util_MauE"/>
</dbReference>
<evidence type="ECO:0000256" key="5">
    <source>
        <dbReference type="SAM" id="Phobius"/>
    </source>
</evidence>
<dbReference type="PANTHER" id="PTHR36974:SF1">
    <property type="entry name" value="DOXX FAMILY MEMBRANE PROTEIN"/>
    <property type="match status" value="1"/>
</dbReference>
<dbReference type="EMBL" id="FOXH01000014">
    <property type="protein sequence ID" value="SFQ29370.1"/>
    <property type="molecule type" value="Genomic_DNA"/>
</dbReference>
<gene>
    <name evidence="7" type="ORF">SAMN04515674_11452</name>
</gene>
<dbReference type="PANTHER" id="PTHR36974">
    <property type="entry name" value="MEMBRANE PROTEIN-RELATED"/>
    <property type="match status" value="1"/>
</dbReference>
<reference evidence="7 8" key="1">
    <citation type="submission" date="2016-10" db="EMBL/GenBank/DDBJ databases">
        <authorList>
            <person name="de Groot N.N."/>
        </authorList>
    </citation>
    <scope>NUCLEOTIDE SEQUENCE [LARGE SCALE GENOMIC DNA]</scope>
    <source>
        <strain evidence="8">E92,LMG 26720,CCM 7988</strain>
    </source>
</reference>
<evidence type="ECO:0000256" key="4">
    <source>
        <dbReference type="ARBA" id="ARBA00023136"/>
    </source>
</evidence>
<feature type="transmembrane region" description="Helical" evidence="5">
    <location>
        <begin position="6"/>
        <end position="21"/>
    </location>
</feature>
<dbReference type="STRING" id="1079859.SAMN04515674_11452"/>
<keyword evidence="3 5" id="KW-1133">Transmembrane helix</keyword>
<feature type="domain" description="Methylamine utilisation protein MauE" evidence="6">
    <location>
        <begin position="6"/>
        <end position="88"/>
    </location>
</feature>
<evidence type="ECO:0000256" key="1">
    <source>
        <dbReference type="ARBA" id="ARBA00004141"/>
    </source>
</evidence>
<dbReference type="OrthoDB" id="327939at2"/>
<evidence type="ECO:0000313" key="7">
    <source>
        <dbReference type="EMBL" id="SFQ29370.1"/>
    </source>
</evidence>
<dbReference type="Proteomes" id="UP000199306">
    <property type="component" value="Unassembled WGS sequence"/>
</dbReference>
<dbReference type="AlphaFoldDB" id="A0A1I5XBM4"/>
<dbReference type="GO" id="GO:0030416">
    <property type="term" value="P:methylamine metabolic process"/>
    <property type="evidence" value="ECO:0007669"/>
    <property type="project" value="InterPro"/>
</dbReference>
<evidence type="ECO:0000313" key="8">
    <source>
        <dbReference type="Proteomes" id="UP000199306"/>
    </source>
</evidence>
<keyword evidence="2 5" id="KW-0812">Transmembrane</keyword>
<organism evidence="7 8">
    <name type="scientific">Pseudarcicella hirudinis</name>
    <dbReference type="NCBI Taxonomy" id="1079859"/>
    <lineage>
        <taxon>Bacteria</taxon>
        <taxon>Pseudomonadati</taxon>
        <taxon>Bacteroidota</taxon>
        <taxon>Cytophagia</taxon>
        <taxon>Cytophagales</taxon>
        <taxon>Flectobacillaceae</taxon>
        <taxon>Pseudarcicella</taxon>
    </lineage>
</organism>
<feature type="transmembrane region" description="Helical" evidence="5">
    <location>
        <begin position="95"/>
        <end position="112"/>
    </location>
</feature>
<feature type="transmembrane region" description="Helical" evidence="5">
    <location>
        <begin position="64"/>
        <end position="83"/>
    </location>
</feature>
<evidence type="ECO:0000259" key="6">
    <source>
        <dbReference type="Pfam" id="PF07291"/>
    </source>
</evidence>
<dbReference type="RefSeq" id="WP_092018926.1">
    <property type="nucleotide sequence ID" value="NZ_FOXH01000014.1"/>
</dbReference>
<keyword evidence="8" id="KW-1185">Reference proteome</keyword>
<comment type="subcellular location">
    <subcellularLocation>
        <location evidence="1">Membrane</location>
        <topology evidence="1">Multi-pass membrane protein</topology>
    </subcellularLocation>
</comment>
<name>A0A1I5XBM4_9BACT</name>
<protein>
    <submittedName>
        <fullName evidence="7">Uncharacterized membrane protein</fullName>
    </submittedName>
</protein>
<evidence type="ECO:0000256" key="3">
    <source>
        <dbReference type="ARBA" id="ARBA00022989"/>
    </source>
</evidence>
<dbReference type="GO" id="GO:0016020">
    <property type="term" value="C:membrane"/>
    <property type="evidence" value="ECO:0007669"/>
    <property type="project" value="UniProtKB-SubCell"/>
</dbReference>